<comment type="function">
    <text evidence="1">Part of the ABC transporter complex LptBFG involved in the translocation of lipopolysaccharide (LPS) from the inner membrane to the outer membrane.</text>
</comment>
<evidence type="ECO:0008006" key="12">
    <source>
        <dbReference type="Google" id="ProtNLM"/>
    </source>
</evidence>
<feature type="transmembrane region" description="Helical" evidence="9">
    <location>
        <begin position="12"/>
        <end position="35"/>
    </location>
</feature>
<keyword evidence="5 9" id="KW-0812">Transmembrane</keyword>
<dbReference type="Proteomes" id="UP000054997">
    <property type="component" value="Unassembled WGS sequence"/>
</dbReference>
<dbReference type="InterPro" id="IPR005495">
    <property type="entry name" value="LptG/LptF_permease"/>
</dbReference>
<evidence type="ECO:0000256" key="9">
    <source>
        <dbReference type="SAM" id="Phobius"/>
    </source>
</evidence>
<feature type="transmembrane region" description="Helical" evidence="9">
    <location>
        <begin position="95"/>
        <end position="120"/>
    </location>
</feature>
<evidence type="ECO:0000313" key="11">
    <source>
        <dbReference type="Proteomes" id="UP000054997"/>
    </source>
</evidence>
<evidence type="ECO:0000256" key="4">
    <source>
        <dbReference type="ARBA" id="ARBA00022475"/>
    </source>
</evidence>
<accession>A0A0W0VRE1</accession>
<name>A0A0W0VRE1_9GAMM</name>
<dbReference type="GO" id="GO:0055085">
    <property type="term" value="P:transmembrane transport"/>
    <property type="evidence" value="ECO:0007669"/>
    <property type="project" value="InterPro"/>
</dbReference>
<dbReference type="OrthoDB" id="9776227at2"/>
<dbReference type="EMBL" id="LNYK01000007">
    <property type="protein sequence ID" value="KTD22591.1"/>
    <property type="molecule type" value="Genomic_DNA"/>
</dbReference>
<dbReference type="InterPro" id="IPR030923">
    <property type="entry name" value="LptG"/>
</dbReference>
<evidence type="ECO:0000256" key="2">
    <source>
        <dbReference type="ARBA" id="ARBA00004651"/>
    </source>
</evidence>
<dbReference type="GO" id="GO:0043190">
    <property type="term" value="C:ATP-binding cassette (ABC) transporter complex"/>
    <property type="evidence" value="ECO:0007669"/>
    <property type="project" value="InterPro"/>
</dbReference>
<comment type="caution">
    <text evidence="10">The sequence shown here is derived from an EMBL/GenBank/DDBJ whole genome shotgun (WGS) entry which is preliminary data.</text>
</comment>
<gene>
    <name evidence="10" type="ORF">Llon_0465</name>
</gene>
<comment type="subunit">
    <text evidence="8">Component of the lipopolysaccharide transport and assembly complex. The LptBFG transporter is composed of two ATP-binding proteins (LptB) and two transmembrane proteins (LptF and LptG).</text>
</comment>
<keyword evidence="6 9" id="KW-1133">Transmembrane helix</keyword>
<evidence type="ECO:0000256" key="7">
    <source>
        <dbReference type="ARBA" id="ARBA00023136"/>
    </source>
</evidence>
<feature type="transmembrane region" description="Helical" evidence="9">
    <location>
        <begin position="63"/>
        <end position="83"/>
    </location>
</feature>
<dbReference type="GO" id="GO:0015920">
    <property type="term" value="P:lipopolysaccharide transport"/>
    <property type="evidence" value="ECO:0007669"/>
    <property type="project" value="TreeGrafter"/>
</dbReference>
<feature type="transmembrane region" description="Helical" evidence="9">
    <location>
        <begin position="335"/>
        <end position="352"/>
    </location>
</feature>
<feature type="transmembrane region" description="Helical" evidence="9">
    <location>
        <begin position="305"/>
        <end position="323"/>
    </location>
</feature>
<keyword evidence="7 9" id="KW-0472">Membrane</keyword>
<evidence type="ECO:0000256" key="5">
    <source>
        <dbReference type="ARBA" id="ARBA00022692"/>
    </source>
</evidence>
<sequence>MKSRLLERYIARTVLAAIGLVTLLLAGLQLFILFVNQLDDLGKANFGLLQAAVYVFLQMPYQVYLFFPMASLLGSLVGLGVLASHHELVVMRAAGMSIGQVIVAVLKAAFIVIVIVTILGETIVPRLAQMANDQRLQAMSEGQALRTARGVWLRQGNDFINIDTILPNNILLNVSQFRFNDSHHLQRARQIEKIEYREGQWIASGISETRITPQSTEAKFHDNMVWDIALKPRILQVGSSEPDEMTLREIRQYLRIQKANHQTALNYQLAFWQRLLQPITTAVMMFLAIPFIFGPLRSSSMGSKLLIGASLGFTFHIINRIFGPISQVFQWPVEIAAFAPILIFALLGFYLMQRVR</sequence>
<protein>
    <recommendedName>
        <fullName evidence="12">Permease</fullName>
    </recommendedName>
</protein>
<dbReference type="NCBIfam" id="TIGR04408">
    <property type="entry name" value="LptG_lptG"/>
    <property type="match status" value="1"/>
</dbReference>
<dbReference type="AlphaFoldDB" id="A0A0W0VRE1"/>
<dbReference type="Pfam" id="PF03739">
    <property type="entry name" value="LptF_LptG"/>
    <property type="match status" value="1"/>
</dbReference>
<reference evidence="10" key="1">
    <citation type="submission" date="2015-11" db="EMBL/GenBank/DDBJ databases">
        <title>Genomic analysis of 38 Legionella species identifies large and diverse effector repertoires.</title>
        <authorList>
            <person name="Burstein D."/>
            <person name="Amaro F."/>
            <person name="Zusman T."/>
            <person name="Lifshitz Z."/>
            <person name="Cohen O."/>
            <person name="Gilbert J.A."/>
            <person name="Pupko T."/>
            <person name="Shuman H.A."/>
            <person name="Segal G."/>
        </authorList>
    </citation>
    <scope>NUCLEOTIDE SEQUENCE [LARGE SCALE GENOMIC DNA]</scope>
    <source>
        <strain evidence="10">ATCC 49505</strain>
    </source>
</reference>
<evidence type="ECO:0000256" key="1">
    <source>
        <dbReference type="ARBA" id="ARBA00002265"/>
    </source>
</evidence>
<organism evidence="10 11">
    <name type="scientific">Legionella londiniensis</name>
    <dbReference type="NCBI Taxonomy" id="45068"/>
    <lineage>
        <taxon>Bacteria</taxon>
        <taxon>Pseudomonadati</taxon>
        <taxon>Pseudomonadota</taxon>
        <taxon>Gammaproteobacteria</taxon>
        <taxon>Legionellales</taxon>
        <taxon>Legionellaceae</taxon>
        <taxon>Legionella</taxon>
    </lineage>
</organism>
<evidence type="ECO:0000256" key="8">
    <source>
        <dbReference type="ARBA" id="ARBA00026081"/>
    </source>
</evidence>
<evidence type="ECO:0000256" key="6">
    <source>
        <dbReference type="ARBA" id="ARBA00022989"/>
    </source>
</evidence>
<keyword evidence="4" id="KW-1003">Cell membrane</keyword>
<dbReference type="PATRIC" id="fig|45068.5.peg.501"/>
<keyword evidence="11" id="KW-1185">Reference proteome</keyword>
<dbReference type="PANTHER" id="PTHR33529">
    <property type="entry name" value="SLR0882 PROTEIN-RELATED"/>
    <property type="match status" value="1"/>
</dbReference>
<dbReference type="STRING" id="45068.Llon_0465"/>
<dbReference type="RefSeq" id="WP_058528484.1">
    <property type="nucleotide sequence ID" value="NZ_CAAAHZ010000001.1"/>
</dbReference>
<proteinExistence type="inferred from homology"/>
<comment type="subcellular location">
    <subcellularLocation>
        <location evidence="2">Cell membrane</location>
        <topology evidence="2">Multi-pass membrane protein</topology>
    </subcellularLocation>
</comment>
<comment type="similarity">
    <text evidence="3">Belongs to the LptF/LptG family.</text>
</comment>
<evidence type="ECO:0000256" key="3">
    <source>
        <dbReference type="ARBA" id="ARBA00007725"/>
    </source>
</evidence>
<evidence type="ECO:0000313" key="10">
    <source>
        <dbReference type="EMBL" id="KTD22591.1"/>
    </source>
</evidence>
<feature type="transmembrane region" description="Helical" evidence="9">
    <location>
        <begin position="275"/>
        <end position="293"/>
    </location>
</feature>
<dbReference type="PANTHER" id="PTHR33529:SF2">
    <property type="entry name" value="LIPOPOLYSACCHARIDE EXPORT SYSTEM PERMEASE PROTEIN LPTG"/>
    <property type="match status" value="1"/>
</dbReference>